<dbReference type="Gene3D" id="1.10.10.10">
    <property type="entry name" value="Winged helix-like DNA-binding domain superfamily/Winged helix DNA-binding domain"/>
    <property type="match status" value="1"/>
</dbReference>
<dbReference type="Gene3D" id="1.10.8.430">
    <property type="entry name" value="Helical domain of apoptotic protease-activating factors"/>
    <property type="match status" value="1"/>
</dbReference>
<evidence type="ECO:0000313" key="14">
    <source>
        <dbReference type="Proteomes" id="UP000653305"/>
    </source>
</evidence>
<evidence type="ECO:0000256" key="3">
    <source>
        <dbReference type="ARBA" id="ARBA00008894"/>
    </source>
</evidence>
<dbReference type="OrthoDB" id="893483at2759"/>
<dbReference type="Gene3D" id="1.20.5.4130">
    <property type="match status" value="1"/>
</dbReference>
<keyword evidence="9" id="KW-0611">Plant defense</keyword>
<feature type="domain" description="Disease resistance protein winged helix" evidence="12">
    <location>
        <begin position="362"/>
        <end position="431"/>
    </location>
</feature>
<keyword evidence="7" id="KW-0677">Repeat</keyword>
<evidence type="ECO:0000256" key="2">
    <source>
        <dbReference type="ARBA" id="ARBA00004496"/>
    </source>
</evidence>
<evidence type="ECO:0000256" key="7">
    <source>
        <dbReference type="ARBA" id="ARBA00022737"/>
    </source>
</evidence>
<dbReference type="InterPro" id="IPR036388">
    <property type="entry name" value="WH-like_DNA-bd_sf"/>
</dbReference>
<name>A0A830B7N4_9LAMI</name>
<keyword evidence="6" id="KW-0381">Hypersensitive response</keyword>
<dbReference type="GO" id="GO:0009626">
    <property type="term" value="P:plant-type hypersensitive response"/>
    <property type="evidence" value="ECO:0007669"/>
    <property type="project" value="UniProtKB-KW"/>
</dbReference>
<keyword evidence="8" id="KW-0547">Nucleotide-binding</keyword>
<proteinExistence type="inferred from homology"/>
<dbReference type="InterPro" id="IPR058922">
    <property type="entry name" value="WHD_DRP"/>
</dbReference>
<evidence type="ECO:0000256" key="6">
    <source>
        <dbReference type="ARBA" id="ARBA00022667"/>
    </source>
</evidence>
<dbReference type="EMBL" id="BMAC01000016">
    <property type="protein sequence ID" value="GFP80135.1"/>
    <property type="molecule type" value="Genomic_DNA"/>
</dbReference>
<dbReference type="Gene3D" id="3.80.10.10">
    <property type="entry name" value="Ribonuclease Inhibitor"/>
    <property type="match status" value="1"/>
</dbReference>
<dbReference type="AlphaFoldDB" id="A0A830B7N4"/>
<dbReference type="SUPFAM" id="SSF52058">
    <property type="entry name" value="L domain-like"/>
    <property type="match status" value="1"/>
</dbReference>
<feature type="domain" description="NB-ARC" evidence="11">
    <location>
        <begin position="131"/>
        <end position="267"/>
    </location>
</feature>
<dbReference type="GO" id="GO:0051607">
    <property type="term" value="P:defense response to virus"/>
    <property type="evidence" value="ECO:0007669"/>
    <property type="project" value="UniProtKB-ARBA"/>
</dbReference>
<comment type="function">
    <text evidence="1">Confers resistance to late blight (Phytophthora infestans) races carrying the avirulence gene Avr1. Resistance proteins guard the plant against pathogens that contain an appropriate avirulence protein via an indirect interaction with this avirulence protein. That triggers a defense system including the hypersensitive response, which restricts the pathogen growth.</text>
</comment>
<dbReference type="PRINTS" id="PR00364">
    <property type="entry name" value="DISEASERSIST"/>
</dbReference>
<evidence type="ECO:0000259" key="11">
    <source>
        <dbReference type="Pfam" id="PF00931"/>
    </source>
</evidence>
<dbReference type="GO" id="GO:0005737">
    <property type="term" value="C:cytoplasm"/>
    <property type="evidence" value="ECO:0007669"/>
    <property type="project" value="UniProtKB-SubCell"/>
</dbReference>
<dbReference type="InterPro" id="IPR002182">
    <property type="entry name" value="NB-ARC"/>
</dbReference>
<dbReference type="PANTHER" id="PTHR23155">
    <property type="entry name" value="DISEASE RESISTANCE PROTEIN RP"/>
    <property type="match status" value="1"/>
</dbReference>
<dbReference type="InterPro" id="IPR027417">
    <property type="entry name" value="P-loop_NTPase"/>
</dbReference>
<dbReference type="FunFam" id="1.10.10.10:FF:000322">
    <property type="entry name" value="Probable disease resistance protein At1g63360"/>
    <property type="match status" value="1"/>
</dbReference>
<evidence type="ECO:0000256" key="9">
    <source>
        <dbReference type="ARBA" id="ARBA00022821"/>
    </source>
</evidence>
<reference evidence="13" key="1">
    <citation type="submission" date="2020-07" db="EMBL/GenBank/DDBJ databases">
        <title>Ethylene signaling mediates host invasion by parasitic plants.</title>
        <authorList>
            <person name="Yoshida S."/>
        </authorList>
    </citation>
    <scope>NUCLEOTIDE SEQUENCE</scope>
    <source>
        <strain evidence="13">Okayama</strain>
    </source>
</reference>
<gene>
    <name evidence="13" type="ORF">PHJA_000156900</name>
</gene>
<protein>
    <submittedName>
        <fullName evidence="13">Putative late blight resistance protein homolog r1a-6</fullName>
    </submittedName>
</protein>
<evidence type="ECO:0000256" key="1">
    <source>
        <dbReference type="ARBA" id="ARBA00002074"/>
    </source>
</evidence>
<evidence type="ECO:0000256" key="4">
    <source>
        <dbReference type="ARBA" id="ARBA00022490"/>
    </source>
</evidence>
<dbReference type="FunFam" id="3.40.50.300:FF:001091">
    <property type="entry name" value="Probable disease resistance protein At1g61300"/>
    <property type="match status" value="1"/>
</dbReference>
<organism evidence="13 14">
    <name type="scientific">Phtheirospermum japonicum</name>
    <dbReference type="NCBI Taxonomy" id="374723"/>
    <lineage>
        <taxon>Eukaryota</taxon>
        <taxon>Viridiplantae</taxon>
        <taxon>Streptophyta</taxon>
        <taxon>Embryophyta</taxon>
        <taxon>Tracheophyta</taxon>
        <taxon>Spermatophyta</taxon>
        <taxon>Magnoliopsida</taxon>
        <taxon>eudicotyledons</taxon>
        <taxon>Gunneridae</taxon>
        <taxon>Pentapetalae</taxon>
        <taxon>asterids</taxon>
        <taxon>lamiids</taxon>
        <taxon>Lamiales</taxon>
        <taxon>Orobanchaceae</taxon>
        <taxon>Orobanchaceae incertae sedis</taxon>
        <taxon>Phtheirospermum</taxon>
    </lineage>
</organism>
<keyword evidence="5" id="KW-0433">Leucine-rich repeat</keyword>
<dbReference type="Pfam" id="PF00931">
    <property type="entry name" value="NB-ARC"/>
    <property type="match status" value="1"/>
</dbReference>
<evidence type="ECO:0000256" key="8">
    <source>
        <dbReference type="ARBA" id="ARBA00022741"/>
    </source>
</evidence>
<comment type="caution">
    <text evidence="13">The sequence shown here is derived from an EMBL/GenBank/DDBJ whole genome shotgun (WGS) entry which is preliminary data.</text>
</comment>
<comment type="subcellular location">
    <subcellularLocation>
        <location evidence="2">Cytoplasm</location>
    </subcellularLocation>
</comment>
<sequence length="825" mass="94086">MNIVEQIQDHPRLSFSLDKEQIDSLREIVCFLQDFIDHYSHGVNKEAEVIESEIASAAHVAEDVIESHVVDQILAESTSKTILKKILAELNSIKEKVMKQKILPTTSIPPSSRLVSTGKNVMVGFEDELVRFMELLVGQQSNLQIISVVGMGGIGKTTLTKAVYEKPLIVQQFDIRAWAMITHNYSVRKILLELLSCLIKEKNQETEDQIGKSLYQSLCGRRYLIVLDAIWSMDAWDKIRLFFPDNDNRSRVVVTTRLSNLAVCLGSSRLMMRILDQSERCPLELEGIGKEVARRCRGLPLSIVVIGGLLGKSDTTREYWENVAKHINRILDSDEHCLNILSLSYSQLPAHLKPCFLYMGSFLEDDEIRVSQLIKLWVAEGFLKPNNAQCLEDLAEGCLNDLVDRNLIVVCRWGLGGRIKTCKIHSLVRKLCSRIAKKEEFLCVMNGLNDIPQDMCNKRRLVLCQRIPLEKYHPQAFRALRSASLARSLICKGGWQSFGFRLLRVLNAVDGGSLDSILEQVNLRYLAYQPTSSYNHHHLSSSIYLMWNLQSLIIKGSPFGRFMAPLEIWEMPQLRHVEFDEICLPYPPQCYGFVLGNLQTLVKVVNFRLSEEVCKRIPSLKKLRMKYDCSSTFIEKNMVHKTPPPYNVSRISLLLNLRFPSSLQKLTLEGGRFHWEELTTLGMLPHLKVLKLGKGSVKGTEWNPVDGEFRCLKFLRVDSCQLTHWNADSSHFPVLETLVLLRLPKLNEIPLGIGEIPTLQLLRLEHCSDSAALSAMKILEEQESFGNEGLQVRIRFGGQDMKWFKEKIELELESFTSNNFQLEIC</sequence>
<dbReference type="InterPro" id="IPR044974">
    <property type="entry name" value="Disease_R_plants"/>
</dbReference>
<dbReference type="InterPro" id="IPR042197">
    <property type="entry name" value="Apaf_helical"/>
</dbReference>
<dbReference type="Proteomes" id="UP000653305">
    <property type="component" value="Unassembled WGS sequence"/>
</dbReference>
<dbReference type="Gene3D" id="3.40.50.300">
    <property type="entry name" value="P-loop containing nucleotide triphosphate hydrolases"/>
    <property type="match status" value="1"/>
</dbReference>
<evidence type="ECO:0000256" key="5">
    <source>
        <dbReference type="ARBA" id="ARBA00022614"/>
    </source>
</evidence>
<evidence type="ECO:0000256" key="10">
    <source>
        <dbReference type="ARBA" id="ARBA00022840"/>
    </source>
</evidence>
<comment type="similarity">
    <text evidence="3">Belongs to the disease resistance NB-LRR family.</text>
</comment>
<dbReference type="InterPro" id="IPR032675">
    <property type="entry name" value="LRR_dom_sf"/>
</dbReference>
<evidence type="ECO:0000313" key="13">
    <source>
        <dbReference type="EMBL" id="GFP80135.1"/>
    </source>
</evidence>
<dbReference type="Pfam" id="PF23559">
    <property type="entry name" value="WHD_DRP"/>
    <property type="match status" value="1"/>
</dbReference>
<dbReference type="PANTHER" id="PTHR23155:SF1152">
    <property type="entry name" value="AAA+ ATPASE DOMAIN-CONTAINING PROTEIN"/>
    <property type="match status" value="1"/>
</dbReference>
<keyword evidence="10" id="KW-0067">ATP-binding</keyword>
<evidence type="ECO:0000259" key="12">
    <source>
        <dbReference type="Pfam" id="PF23559"/>
    </source>
</evidence>
<keyword evidence="4" id="KW-0963">Cytoplasm</keyword>
<accession>A0A830B7N4</accession>
<dbReference type="GO" id="GO:0043531">
    <property type="term" value="F:ADP binding"/>
    <property type="evidence" value="ECO:0007669"/>
    <property type="project" value="InterPro"/>
</dbReference>
<keyword evidence="14" id="KW-1185">Reference proteome</keyword>
<dbReference type="SUPFAM" id="SSF52540">
    <property type="entry name" value="P-loop containing nucleoside triphosphate hydrolases"/>
    <property type="match status" value="1"/>
</dbReference>
<dbReference type="GO" id="GO:0005524">
    <property type="term" value="F:ATP binding"/>
    <property type="evidence" value="ECO:0007669"/>
    <property type="project" value="UniProtKB-KW"/>
</dbReference>